<protein>
    <submittedName>
        <fullName evidence="1">Gp080</fullName>
    </submittedName>
</protein>
<dbReference type="RefSeq" id="YP_007005816.1">
    <property type="nucleotide sequence ID" value="NC_019514.1"/>
</dbReference>
<reference evidence="1 2" key="1">
    <citation type="journal article" date="2011" name="Appl. Environ. Microbiol.">
        <title>Novel Virulent and Broad-Host-Range Erwinia amylovora Bacteriophages Reveal a High Degree of Mosaicism and a Relationship to Enterobacteriaceae Phages.</title>
        <authorList>
            <person name="Born Y."/>
            <person name="Fieseler L."/>
            <person name="Marazzi J."/>
            <person name="Lurz R."/>
            <person name="Duffy B."/>
            <person name="Loessner M.J."/>
        </authorList>
    </citation>
    <scope>NUCLEOTIDE SEQUENCE [LARGE SCALE GENOMIC DNA]</scope>
</reference>
<evidence type="ECO:0000313" key="2">
    <source>
        <dbReference type="Proteomes" id="UP000008893"/>
    </source>
</evidence>
<evidence type="ECO:0000313" key="1">
    <source>
        <dbReference type="EMBL" id="AEJ81599.1"/>
    </source>
</evidence>
<dbReference type="Proteomes" id="UP000008893">
    <property type="component" value="Segment"/>
</dbReference>
<dbReference type="GeneID" id="14013768"/>
<keyword evidence="2" id="KW-1185">Reference proteome</keyword>
<dbReference type="EMBL" id="HQ728266">
    <property type="protein sequence ID" value="AEJ81599.1"/>
    <property type="molecule type" value="Genomic_DNA"/>
</dbReference>
<proteinExistence type="predicted"/>
<dbReference type="OrthoDB" id="3795at10239"/>
<organism evidence="1 2">
    <name type="scientific">Erwinia phage vB_EamP-S6</name>
    <dbReference type="NCBI Taxonomy" id="1051675"/>
    <lineage>
        <taxon>Viruses</taxon>
        <taxon>Duplodnaviria</taxon>
        <taxon>Heunggongvirae</taxon>
        <taxon>Uroviricota</taxon>
        <taxon>Caudoviricetes</taxon>
        <taxon>Schitoviridae</taxon>
        <taxon>Waedenswilvirus</taxon>
        <taxon>Waedenswilvirus S6</taxon>
    </lineage>
</organism>
<name>G0YQH2_9CAUD</name>
<accession>G0YQH2</accession>
<sequence>MAALTWRNVDAPDLSGAIRTLSDSNASLQNAFSGAGLALRDWGRGVRDSNTGNIELALSKFGTNTDLQTAIQQGLLDPDALRQNYGNFDASAIARYQNDLATSLQGREVAQQGIDKTNNLNQFGGQIGAIQMAARNGDPTAQAQWDALVKGGLRGDVAADYGQQIAGNLGAAGQDAETRRAHRADESNAAANTAISRGNLSLRQQEFDAGAKQRLLQGIQTDNALNNQQAQLDGTSALRNLGDKPMSQFKQDEVLRLQKEGKSNDYISNYVGGLDKAFNISTSGSPNAPVADATLAAADPIVKGNVSAANESINANYESKDTDYRTWRDSRQQEFTDINKATDAILQAVPDTDRSTVRDYLNQGVSQQRPLGLLVAAAKNNTESTKWGAATGWLPGVSDNSSKFDVNAALKQAGRIQDTNATNRLTALDTQRAADEQRMTAATNAVTSASALFKEMSTRFGANSAQAQAAYKNVNDAIAAQSNLRQGFSQSAQATLQGGNPTDEDLQRAAIYAAQLKRAGITQVGR</sequence>
<dbReference type="KEGG" id="vg:14013768"/>